<dbReference type="AlphaFoldDB" id="A0A399CTM2"/>
<keyword evidence="2" id="KW-1185">Reference proteome</keyword>
<comment type="caution">
    <text evidence="1">The sequence shown here is derived from an EMBL/GenBank/DDBJ whole genome shotgun (WGS) entry which is preliminary data.</text>
</comment>
<gene>
    <name evidence="1" type="ORF">D1164_23235</name>
</gene>
<evidence type="ECO:0000313" key="2">
    <source>
        <dbReference type="Proteomes" id="UP000266441"/>
    </source>
</evidence>
<dbReference type="Proteomes" id="UP000266441">
    <property type="component" value="Unassembled WGS sequence"/>
</dbReference>
<protein>
    <submittedName>
        <fullName evidence="1">Uncharacterized protein</fullName>
    </submittedName>
</protein>
<organism evidence="1 2">
    <name type="scientific">Mariniphaga sediminis</name>
    <dbReference type="NCBI Taxonomy" id="1628158"/>
    <lineage>
        <taxon>Bacteria</taxon>
        <taxon>Pseudomonadati</taxon>
        <taxon>Bacteroidota</taxon>
        <taxon>Bacteroidia</taxon>
        <taxon>Marinilabiliales</taxon>
        <taxon>Prolixibacteraceae</taxon>
        <taxon>Mariniphaga</taxon>
    </lineage>
</organism>
<name>A0A399CTM2_9BACT</name>
<proteinExistence type="predicted"/>
<reference evidence="1 2" key="1">
    <citation type="journal article" date="2015" name="Int. J. Syst. Evol. Microbiol.">
        <title>Mariniphaga sediminis sp. nov., isolated from coastal sediment.</title>
        <authorList>
            <person name="Wang F.Q."/>
            <person name="Shen Q.Y."/>
            <person name="Chen G.J."/>
            <person name="Du Z.J."/>
        </authorList>
    </citation>
    <scope>NUCLEOTIDE SEQUENCE [LARGE SCALE GENOMIC DNA]</scope>
    <source>
        <strain evidence="1 2">SY21</strain>
    </source>
</reference>
<dbReference type="EMBL" id="QWET01000040">
    <property type="protein sequence ID" value="RIH62763.1"/>
    <property type="molecule type" value="Genomic_DNA"/>
</dbReference>
<sequence>MTTISYPTLPLFEIRNNNNNNLKVTVITYKKKQKITNMKTHQIILLLAFTIFGCNKDNFTINSEASVESLTMYWDHEVFGEGGKRLRFELYENKEFENSFKLVFDYKIEGKNITIILADKVDNGKCGKFPTPNGIDSLCRPKGNLFIPDNLLDERDYSVILKTYDFEIISNLTVHEDKYDLQIPTNENFSSSIATVYPIPENLLFGSVVFAGTENTQQAIAFLEELEAIGFVKTSVPNYPYRHLSVGENGKPIDTHWDPDNHNMRLLLQMDSDFEKAFDLAKKHFSQANLNIYLYSSNGDQARLSKTDGIIVEYAE</sequence>
<evidence type="ECO:0000313" key="1">
    <source>
        <dbReference type="EMBL" id="RIH62763.1"/>
    </source>
</evidence>
<accession>A0A399CTM2</accession>